<keyword evidence="12 18" id="KW-0472">Membrane</keyword>
<feature type="transmembrane region" description="Helical" evidence="18">
    <location>
        <begin position="45"/>
        <end position="68"/>
    </location>
</feature>
<accession>A0A9P9IDL1</accession>
<evidence type="ECO:0000256" key="16">
    <source>
        <dbReference type="ARBA" id="ARBA00038892"/>
    </source>
</evidence>
<evidence type="ECO:0000256" key="1">
    <source>
        <dbReference type="ARBA" id="ARBA00004477"/>
    </source>
</evidence>
<evidence type="ECO:0000256" key="14">
    <source>
        <dbReference type="ARBA" id="ARBA00023221"/>
    </source>
</evidence>
<sequence length="478" mass="55306">MSRAANSKNMAVNGSATESKKFAPMDLQKWGPSDTSGENEFGGPIGMLAMMAGFPLLMYFMWIGAIFYDGQIPKPTKDESFIDFLKHMWFLVTTEAYPTKRAWCIYWSFGLAQMTFYVLLPGVYRKGQALPNLGGKQLDYYCSAMWSFYTSVALGLALHFSGYFRLNTLIDEYGPIMSVAIISGFLCSFIAYFSAFARGTTLRVTGNHIVNFFMGAELNPRIFGILDFKMLLEVRIAWFILFFFALGTCLKQFEEYGYVSPEAGFLLLAQYLYAGVCAKGEHLIITTWDIYYEKAGFMIIFWTMAGVPFSYAHSILYVAKHNPNEYQWPRWLIALLILPYLGVYYTWDTCNSQKNQFRQEERGAAEERTTFPYFKYGKIRNPRTIETSYGKKLLCDGWYGKARKIHYSCDIYFAVNWGFITGFASPFPWFYSIFFTIMIMHRAIRDNARCRERYGKAWEEYTRRVPFIFIPVGYLLIS</sequence>
<feature type="transmembrane region" description="Helical" evidence="18">
    <location>
        <begin position="104"/>
        <end position="124"/>
    </location>
</feature>
<dbReference type="AlphaFoldDB" id="A0A9P9IDL1"/>
<evidence type="ECO:0000256" key="12">
    <source>
        <dbReference type="ARBA" id="ARBA00023136"/>
    </source>
</evidence>
<evidence type="ECO:0000256" key="15">
    <source>
        <dbReference type="ARBA" id="ARBA00029435"/>
    </source>
</evidence>
<evidence type="ECO:0000256" key="17">
    <source>
        <dbReference type="ARBA" id="ARBA00048918"/>
    </source>
</evidence>
<dbReference type="EMBL" id="JAGMWT010000014">
    <property type="protein sequence ID" value="KAH7116881.1"/>
    <property type="molecule type" value="Genomic_DNA"/>
</dbReference>
<reference evidence="19" key="1">
    <citation type="journal article" date="2021" name="Nat. Commun.">
        <title>Genetic determinants of endophytism in the Arabidopsis root mycobiome.</title>
        <authorList>
            <person name="Mesny F."/>
            <person name="Miyauchi S."/>
            <person name="Thiergart T."/>
            <person name="Pickel B."/>
            <person name="Atanasova L."/>
            <person name="Karlsson M."/>
            <person name="Huettel B."/>
            <person name="Barry K.W."/>
            <person name="Haridas S."/>
            <person name="Chen C."/>
            <person name="Bauer D."/>
            <person name="Andreopoulos W."/>
            <person name="Pangilinan J."/>
            <person name="LaButti K."/>
            <person name="Riley R."/>
            <person name="Lipzen A."/>
            <person name="Clum A."/>
            <person name="Drula E."/>
            <person name="Henrissat B."/>
            <person name="Kohler A."/>
            <person name="Grigoriev I.V."/>
            <person name="Martin F.M."/>
            <person name="Hacquard S."/>
        </authorList>
    </citation>
    <scope>NUCLEOTIDE SEQUENCE</scope>
    <source>
        <strain evidence="19">MPI-CAGE-CH-0243</strain>
    </source>
</reference>
<evidence type="ECO:0000256" key="13">
    <source>
        <dbReference type="ARBA" id="ARBA00023166"/>
    </source>
</evidence>
<organism evidence="19 20">
    <name type="scientific">Dendryphion nanum</name>
    <dbReference type="NCBI Taxonomy" id="256645"/>
    <lineage>
        <taxon>Eukaryota</taxon>
        <taxon>Fungi</taxon>
        <taxon>Dikarya</taxon>
        <taxon>Ascomycota</taxon>
        <taxon>Pezizomycotina</taxon>
        <taxon>Dothideomycetes</taxon>
        <taxon>Pleosporomycetidae</taxon>
        <taxon>Pleosporales</taxon>
        <taxon>Torulaceae</taxon>
        <taxon>Dendryphion</taxon>
    </lineage>
</organism>
<name>A0A9P9IDL1_9PLEO</name>
<evidence type="ECO:0000256" key="11">
    <source>
        <dbReference type="ARBA" id="ARBA00023098"/>
    </source>
</evidence>
<dbReference type="EC" id="1.3.1.71" evidence="16 18"/>
<evidence type="ECO:0000256" key="5">
    <source>
        <dbReference type="ARBA" id="ARBA00022824"/>
    </source>
</evidence>
<evidence type="ECO:0000256" key="4">
    <source>
        <dbReference type="ARBA" id="ARBA00022692"/>
    </source>
</evidence>
<dbReference type="Gene3D" id="1.20.120.1630">
    <property type="match status" value="1"/>
</dbReference>
<feature type="transmembrane region" description="Helical" evidence="18">
    <location>
        <begin position="176"/>
        <end position="197"/>
    </location>
</feature>
<dbReference type="Proteomes" id="UP000700596">
    <property type="component" value="Unassembled WGS sequence"/>
</dbReference>
<keyword evidence="3 18" id="KW-0444">Lipid biosynthesis</keyword>
<dbReference type="PANTHER" id="PTHR21257:SF31">
    <property type="entry name" value="DELTA(24(24(1)))-STEROL REDUCTASE ERG4"/>
    <property type="match status" value="1"/>
</dbReference>
<keyword evidence="4 18" id="KW-0812">Transmembrane</keyword>
<keyword evidence="10 18" id="KW-0756">Sterol biosynthesis</keyword>
<dbReference type="Pfam" id="PF01222">
    <property type="entry name" value="ERG4_ERG24"/>
    <property type="match status" value="1"/>
</dbReference>
<dbReference type="GO" id="GO:0005789">
    <property type="term" value="C:endoplasmic reticulum membrane"/>
    <property type="evidence" value="ECO:0007669"/>
    <property type="project" value="UniProtKB-SubCell"/>
</dbReference>
<feature type="transmembrane region" description="Helical" evidence="18">
    <location>
        <begin position="144"/>
        <end position="164"/>
    </location>
</feature>
<keyword evidence="5" id="KW-0256">Endoplasmic reticulum</keyword>
<evidence type="ECO:0000313" key="19">
    <source>
        <dbReference type="EMBL" id="KAH7116881.1"/>
    </source>
</evidence>
<dbReference type="GO" id="GO:0006696">
    <property type="term" value="P:ergosterol biosynthetic process"/>
    <property type="evidence" value="ECO:0007669"/>
    <property type="project" value="TreeGrafter"/>
</dbReference>
<evidence type="ECO:0000256" key="3">
    <source>
        <dbReference type="ARBA" id="ARBA00022516"/>
    </source>
</evidence>
<feature type="transmembrane region" description="Helical" evidence="18">
    <location>
        <begin position="331"/>
        <end position="347"/>
    </location>
</feature>
<keyword evidence="7 18" id="KW-0752">Steroid biosynthesis</keyword>
<keyword evidence="14 18" id="KW-0753">Steroid metabolism</keyword>
<comment type="similarity">
    <text evidence="2 18">Belongs to the ERG4/ERG24 family.</text>
</comment>
<evidence type="ECO:0000256" key="7">
    <source>
        <dbReference type="ARBA" id="ARBA00022955"/>
    </source>
</evidence>
<comment type="caution">
    <text evidence="19">The sequence shown here is derived from an EMBL/GenBank/DDBJ whole genome shotgun (WGS) entry which is preliminary data.</text>
</comment>
<gene>
    <name evidence="19" type="ORF">B0J11DRAFT_592929</name>
</gene>
<feature type="transmembrane region" description="Helical" evidence="18">
    <location>
        <begin position="236"/>
        <end position="253"/>
    </location>
</feature>
<feature type="transmembrane region" description="Helical" evidence="18">
    <location>
        <begin position="265"/>
        <end position="285"/>
    </location>
</feature>
<keyword evidence="8 18" id="KW-1133">Transmembrane helix</keyword>
<evidence type="ECO:0000256" key="9">
    <source>
        <dbReference type="ARBA" id="ARBA00023002"/>
    </source>
</evidence>
<comment type="catalytic activity">
    <reaction evidence="17">
        <text>ergosterol + NADP(+) = ergosta-5,7,22,24(28)-tetraen-3beta-ol + NADPH + H(+)</text>
        <dbReference type="Rhea" id="RHEA:18501"/>
        <dbReference type="ChEBI" id="CHEBI:15378"/>
        <dbReference type="ChEBI" id="CHEBI:16933"/>
        <dbReference type="ChEBI" id="CHEBI:18249"/>
        <dbReference type="ChEBI" id="CHEBI:57783"/>
        <dbReference type="ChEBI" id="CHEBI:58349"/>
        <dbReference type="EC" id="1.3.1.71"/>
    </reaction>
    <physiologicalReaction direction="right-to-left" evidence="17">
        <dbReference type="Rhea" id="RHEA:18503"/>
    </physiologicalReaction>
</comment>
<keyword evidence="20" id="KW-1185">Reference proteome</keyword>
<dbReference type="OrthoDB" id="5326588at2759"/>
<dbReference type="PANTHER" id="PTHR21257">
    <property type="entry name" value="DELTA(14)-STEROL REDUCTASE"/>
    <property type="match status" value="1"/>
</dbReference>
<keyword evidence="9 18" id="KW-0560">Oxidoreductase</keyword>
<keyword evidence="6" id="KW-0521">NADP</keyword>
<evidence type="ECO:0000256" key="2">
    <source>
        <dbReference type="ARBA" id="ARBA00005402"/>
    </source>
</evidence>
<evidence type="ECO:0000313" key="20">
    <source>
        <dbReference type="Proteomes" id="UP000700596"/>
    </source>
</evidence>
<feature type="transmembrane region" description="Helical" evidence="18">
    <location>
        <begin position="417"/>
        <end position="440"/>
    </location>
</feature>
<proteinExistence type="inferred from homology"/>
<keyword evidence="13 18" id="KW-1207">Sterol metabolism</keyword>
<dbReference type="GO" id="GO:0000246">
    <property type="term" value="F:Delta24(24-1) sterol reductase activity"/>
    <property type="evidence" value="ECO:0007669"/>
    <property type="project" value="UniProtKB-EC"/>
</dbReference>
<comment type="subcellular location">
    <subcellularLocation>
        <location evidence="1">Endoplasmic reticulum membrane</location>
        <topology evidence="1">Multi-pass membrane protein</topology>
    </subcellularLocation>
</comment>
<comment type="pathway">
    <text evidence="15 18">Steroid metabolism; ergosterol biosynthesis.</text>
</comment>
<feature type="transmembrane region" description="Helical" evidence="18">
    <location>
        <begin position="297"/>
        <end position="319"/>
    </location>
</feature>
<evidence type="ECO:0000256" key="6">
    <source>
        <dbReference type="ARBA" id="ARBA00022857"/>
    </source>
</evidence>
<keyword evidence="11 18" id="KW-0443">Lipid metabolism</keyword>
<protein>
    <recommendedName>
        <fullName evidence="16 18">Delta(24(24(1)))-sterol reductase</fullName>
        <ecNumber evidence="16 18">1.3.1.71</ecNumber>
    </recommendedName>
    <alternativeName>
        <fullName evidence="18">C-24(28) sterol reductase</fullName>
    </alternativeName>
    <alternativeName>
        <fullName evidence="18">Sterol Delta(24(28))-reductase</fullName>
    </alternativeName>
</protein>
<dbReference type="FunFam" id="1.20.120.1630:FF:000003">
    <property type="entry name" value="C-24(28) sterol reductase"/>
    <property type="match status" value="1"/>
</dbReference>
<evidence type="ECO:0000256" key="10">
    <source>
        <dbReference type="ARBA" id="ARBA00023011"/>
    </source>
</evidence>
<evidence type="ECO:0000256" key="8">
    <source>
        <dbReference type="ARBA" id="ARBA00022989"/>
    </source>
</evidence>
<dbReference type="InterPro" id="IPR001171">
    <property type="entry name" value="ERG24_DHCR-like"/>
</dbReference>
<evidence type="ECO:0000256" key="18">
    <source>
        <dbReference type="RuleBase" id="RU369120"/>
    </source>
</evidence>